<dbReference type="AlphaFoldDB" id="A0A4S3B233"/>
<organism evidence="11 12">
    <name type="scientific">Vagococcus silagei</name>
    <dbReference type="NCBI Taxonomy" id="2508885"/>
    <lineage>
        <taxon>Bacteria</taxon>
        <taxon>Bacillati</taxon>
        <taxon>Bacillota</taxon>
        <taxon>Bacilli</taxon>
        <taxon>Lactobacillales</taxon>
        <taxon>Enterococcaceae</taxon>
        <taxon>Vagococcus</taxon>
    </lineage>
</organism>
<comment type="caution">
    <text evidence="11">The sequence shown here is derived from an EMBL/GenBank/DDBJ whole genome shotgun (WGS) entry which is preliminary data.</text>
</comment>
<dbReference type="InterPro" id="IPR029044">
    <property type="entry name" value="Nucleotide-diphossugar_trans"/>
</dbReference>
<feature type="transmembrane region" description="Helical" evidence="9">
    <location>
        <begin position="264"/>
        <end position="289"/>
    </location>
</feature>
<dbReference type="Pfam" id="PF00535">
    <property type="entry name" value="Glycos_transf_2"/>
    <property type="match status" value="1"/>
</dbReference>
<evidence type="ECO:0000256" key="6">
    <source>
        <dbReference type="ARBA" id="ARBA00022989"/>
    </source>
</evidence>
<keyword evidence="4 11" id="KW-0808">Transferase</keyword>
<dbReference type="RefSeq" id="WP_136137563.1">
    <property type="nucleotide sequence ID" value="NZ_SDGV01000023.1"/>
</dbReference>
<evidence type="ECO:0000256" key="4">
    <source>
        <dbReference type="ARBA" id="ARBA00022679"/>
    </source>
</evidence>
<keyword evidence="5 9" id="KW-0812">Transmembrane</keyword>
<feature type="domain" description="Glycosyltransferase 2-like" evidence="10">
    <location>
        <begin position="5"/>
        <end position="164"/>
    </location>
</feature>
<reference evidence="11 12" key="1">
    <citation type="submission" date="2019-01" db="EMBL/GenBank/DDBJ databases">
        <title>Vagococcus silagei sp. nov. isolated from brewer's grain.</title>
        <authorList>
            <person name="Guu J.-R."/>
        </authorList>
    </citation>
    <scope>NUCLEOTIDE SEQUENCE [LARGE SCALE GENOMIC DNA]</scope>
    <source>
        <strain evidence="11 12">2B-2</strain>
    </source>
</reference>
<dbReference type="InterPro" id="IPR001173">
    <property type="entry name" value="Glyco_trans_2-like"/>
</dbReference>
<dbReference type="CDD" id="cd04187">
    <property type="entry name" value="DPM1_like_bac"/>
    <property type="match status" value="1"/>
</dbReference>
<comment type="subcellular location">
    <subcellularLocation>
        <location evidence="1">Cell membrane</location>
        <topology evidence="1">Multi-pass membrane protein</topology>
    </subcellularLocation>
</comment>
<evidence type="ECO:0000256" key="9">
    <source>
        <dbReference type="SAM" id="Phobius"/>
    </source>
</evidence>
<dbReference type="PANTHER" id="PTHR48090:SF8">
    <property type="entry name" value="GLYCOSYLTRANSFERASE CSBB-RELATED"/>
    <property type="match status" value="1"/>
</dbReference>
<dbReference type="FunFam" id="3.90.550.10:FF:000079">
    <property type="entry name" value="Probable glycosyl transferase"/>
    <property type="match status" value="1"/>
</dbReference>
<evidence type="ECO:0000256" key="3">
    <source>
        <dbReference type="ARBA" id="ARBA00022676"/>
    </source>
</evidence>
<gene>
    <name evidence="11" type="ORF">ESZ54_10235</name>
</gene>
<keyword evidence="6 9" id="KW-1133">Transmembrane helix</keyword>
<dbReference type="EMBL" id="SDGV01000023">
    <property type="protein sequence ID" value="THB60448.1"/>
    <property type="molecule type" value="Genomic_DNA"/>
</dbReference>
<evidence type="ECO:0000313" key="11">
    <source>
        <dbReference type="EMBL" id="THB60448.1"/>
    </source>
</evidence>
<evidence type="ECO:0000256" key="8">
    <source>
        <dbReference type="ARBA" id="ARBA00038152"/>
    </source>
</evidence>
<keyword evidence="7 9" id="KW-0472">Membrane</keyword>
<evidence type="ECO:0000256" key="2">
    <source>
        <dbReference type="ARBA" id="ARBA00022475"/>
    </source>
</evidence>
<dbReference type="SUPFAM" id="SSF53448">
    <property type="entry name" value="Nucleotide-diphospho-sugar transferases"/>
    <property type="match status" value="1"/>
</dbReference>
<evidence type="ECO:0000256" key="7">
    <source>
        <dbReference type="ARBA" id="ARBA00023136"/>
    </source>
</evidence>
<feature type="transmembrane region" description="Helical" evidence="9">
    <location>
        <begin position="234"/>
        <end position="258"/>
    </location>
</feature>
<dbReference type="OrthoDB" id="9807778at2"/>
<keyword evidence="12" id="KW-1185">Reference proteome</keyword>
<evidence type="ECO:0000313" key="12">
    <source>
        <dbReference type="Proteomes" id="UP000310506"/>
    </source>
</evidence>
<sequence>MKLISICVPMYNEGENIYAFYEQINQTLEPLYPKYNFEFLFINDGSVDDSLDRVRELRKKDERVKFIDLSRNYGKEVAMAAGFDYAKGDAVITMDADLQHPPHTIFEMIKYWEEGYQDVYGKRNERKGESWFKKKASETYYKILRKFSKIPVLSGVGDYRLLDRVCIEGIKKLRESQRYTKGLYMWVGYRKKEVFFDAEERFAGETKWKFSSLVGLAIDGITSNSTFPLRISTFLGLLISFISFIYMLVVLISTLVFGNPIPGYPTLVILILFLGGFQLLSLGILGEYLGKIFMETKDRPLYFIQSYNDEYPMNEEDHKHE</sequence>
<dbReference type="Proteomes" id="UP000310506">
    <property type="component" value="Unassembled WGS sequence"/>
</dbReference>
<dbReference type="InterPro" id="IPR050256">
    <property type="entry name" value="Glycosyltransferase_2"/>
</dbReference>
<dbReference type="PANTHER" id="PTHR48090">
    <property type="entry name" value="UNDECAPRENYL-PHOSPHATE 4-DEOXY-4-FORMAMIDO-L-ARABINOSE TRANSFERASE-RELATED"/>
    <property type="match status" value="1"/>
</dbReference>
<accession>A0A4S3B233</accession>
<keyword evidence="2" id="KW-1003">Cell membrane</keyword>
<dbReference type="GO" id="GO:0005886">
    <property type="term" value="C:plasma membrane"/>
    <property type="evidence" value="ECO:0007669"/>
    <property type="project" value="UniProtKB-SubCell"/>
</dbReference>
<protein>
    <submittedName>
        <fullName evidence="11">Glycosyltransferase</fullName>
    </submittedName>
</protein>
<proteinExistence type="inferred from homology"/>
<keyword evidence="3" id="KW-0328">Glycosyltransferase</keyword>
<dbReference type="Gene3D" id="3.90.550.10">
    <property type="entry name" value="Spore Coat Polysaccharide Biosynthesis Protein SpsA, Chain A"/>
    <property type="match status" value="1"/>
</dbReference>
<evidence type="ECO:0000256" key="5">
    <source>
        <dbReference type="ARBA" id="ARBA00022692"/>
    </source>
</evidence>
<comment type="similarity">
    <text evidence="8">Belongs to the glycosyltransferase 2 family. GtrB subfamily.</text>
</comment>
<evidence type="ECO:0000256" key="1">
    <source>
        <dbReference type="ARBA" id="ARBA00004651"/>
    </source>
</evidence>
<evidence type="ECO:0000259" key="10">
    <source>
        <dbReference type="Pfam" id="PF00535"/>
    </source>
</evidence>
<name>A0A4S3B233_9ENTE</name>
<dbReference type="GO" id="GO:0016757">
    <property type="term" value="F:glycosyltransferase activity"/>
    <property type="evidence" value="ECO:0007669"/>
    <property type="project" value="UniProtKB-KW"/>
</dbReference>